<accession>A0ACB8SNX9</accession>
<dbReference type="Proteomes" id="UP000814140">
    <property type="component" value="Unassembled WGS sequence"/>
</dbReference>
<comment type="caution">
    <text evidence="1">The sequence shown here is derived from an EMBL/GenBank/DDBJ whole genome shotgun (WGS) entry which is preliminary data.</text>
</comment>
<name>A0ACB8SNX9_9AGAM</name>
<reference evidence="1" key="1">
    <citation type="submission" date="2021-03" db="EMBL/GenBank/DDBJ databases">
        <authorList>
            <consortium name="DOE Joint Genome Institute"/>
            <person name="Ahrendt S."/>
            <person name="Looney B.P."/>
            <person name="Miyauchi S."/>
            <person name="Morin E."/>
            <person name="Drula E."/>
            <person name="Courty P.E."/>
            <person name="Chicoki N."/>
            <person name="Fauchery L."/>
            <person name="Kohler A."/>
            <person name="Kuo A."/>
            <person name="Labutti K."/>
            <person name="Pangilinan J."/>
            <person name="Lipzen A."/>
            <person name="Riley R."/>
            <person name="Andreopoulos W."/>
            <person name="He G."/>
            <person name="Johnson J."/>
            <person name="Barry K.W."/>
            <person name="Grigoriev I.V."/>
            <person name="Nagy L."/>
            <person name="Hibbett D."/>
            <person name="Henrissat B."/>
            <person name="Matheny P.B."/>
            <person name="Labbe J."/>
            <person name="Martin F."/>
        </authorList>
    </citation>
    <scope>NUCLEOTIDE SEQUENCE</scope>
    <source>
        <strain evidence="1">HHB10654</strain>
    </source>
</reference>
<gene>
    <name evidence="1" type="ORF">BV25DRAFT_1811128</name>
</gene>
<organism evidence="1 2">
    <name type="scientific">Artomyces pyxidatus</name>
    <dbReference type="NCBI Taxonomy" id="48021"/>
    <lineage>
        <taxon>Eukaryota</taxon>
        <taxon>Fungi</taxon>
        <taxon>Dikarya</taxon>
        <taxon>Basidiomycota</taxon>
        <taxon>Agaricomycotina</taxon>
        <taxon>Agaricomycetes</taxon>
        <taxon>Russulales</taxon>
        <taxon>Auriscalpiaceae</taxon>
        <taxon>Artomyces</taxon>
    </lineage>
</organism>
<evidence type="ECO:0000313" key="1">
    <source>
        <dbReference type="EMBL" id="KAI0058183.1"/>
    </source>
</evidence>
<protein>
    <submittedName>
        <fullName evidence="1">Uncharacterized protein</fullName>
    </submittedName>
</protein>
<evidence type="ECO:0000313" key="2">
    <source>
        <dbReference type="Proteomes" id="UP000814140"/>
    </source>
</evidence>
<keyword evidence="2" id="KW-1185">Reference proteome</keyword>
<proteinExistence type="predicted"/>
<sequence>MSSHQLDYNAYTYLTVVFHPSSPHLSNPSALTSRHQGLIHVGPVGELHDVQIYGVPKQSWDQSSGAILAALNSGEGVLKVEAQEPRVRSKRG</sequence>
<dbReference type="EMBL" id="MU277238">
    <property type="protein sequence ID" value="KAI0058183.1"/>
    <property type="molecule type" value="Genomic_DNA"/>
</dbReference>
<reference evidence="1" key="2">
    <citation type="journal article" date="2022" name="New Phytol.">
        <title>Evolutionary transition to the ectomycorrhizal habit in the genomes of a hyperdiverse lineage of mushroom-forming fungi.</title>
        <authorList>
            <person name="Looney B."/>
            <person name="Miyauchi S."/>
            <person name="Morin E."/>
            <person name="Drula E."/>
            <person name="Courty P.E."/>
            <person name="Kohler A."/>
            <person name="Kuo A."/>
            <person name="LaButti K."/>
            <person name="Pangilinan J."/>
            <person name="Lipzen A."/>
            <person name="Riley R."/>
            <person name="Andreopoulos W."/>
            <person name="He G."/>
            <person name="Johnson J."/>
            <person name="Nolan M."/>
            <person name="Tritt A."/>
            <person name="Barry K.W."/>
            <person name="Grigoriev I.V."/>
            <person name="Nagy L.G."/>
            <person name="Hibbett D."/>
            <person name="Henrissat B."/>
            <person name="Matheny P.B."/>
            <person name="Labbe J."/>
            <person name="Martin F.M."/>
        </authorList>
    </citation>
    <scope>NUCLEOTIDE SEQUENCE</scope>
    <source>
        <strain evidence="1">HHB10654</strain>
    </source>
</reference>